<comment type="cofactor">
    <cofactor evidence="7">
        <name>heme</name>
        <dbReference type="ChEBI" id="CHEBI:30413"/>
    </cofactor>
</comment>
<dbReference type="PROSITE" id="PS00086">
    <property type="entry name" value="CYTOCHROME_P450"/>
    <property type="match status" value="1"/>
</dbReference>
<evidence type="ECO:0000256" key="1">
    <source>
        <dbReference type="ARBA" id="ARBA00010617"/>
    </source>
</evidence>
<feature type="binding site" description="axial binding residue" evidence="7">
    <location>
        <position position="436"/>
    </location>
    <ligand>
        <name>heme</name>
        <dbReference type="ChEBI" id="CHEBI:30413"/>
    </ligand>
    <ligandPart>
        <name>Fe</name>
        <dbReference type="ChEBI" id="CHEBI:18248"/>
    </ligandPart>
</feature>
<dbReference type="PANTHER" id="PTHR47950">
    <property type="entry name" value="CYTOCHROME P450, FAMILY 76, SUBFAMILY C, POLYPEPTIDE 5-RELATED"/>
    <property type="match status" value="1"/>
</dbReference>
<name>A0AAD8KI76_TARER</name>
<evidence type="ECO:0000256" key="6">
    <source>
        <dbReference type="ARBA" id="ARBA00023033"/>
    </source>
</evidence>
<keyword evidence="11" id="KW-1185">Reference proteome</keyword>
<evidence type="ECO:0000313" key="10">
    <source>
        <dbReference type="EMBL" id="KAK1423395.1"/>
    </source>
</evidence>
<evidence type="ECO:0000256" key="7">
    <source>
        <dbReference type="PIRSR" id="PIRSR602401-1"/>
    </source>
</evidence>
<dbReference type="Gene3D" id="1.10.630.10">
    <property type="entry name" value="Cytochrome P450"/>
    <property type="match status" value="1"/>
</dbReference>
<proteinExistence type="inferred from homology"/>
<organism evidence="10 11">
    <name type="scientific">Tagetes erecta</name>
    <name type="common">African marigold</name>
    <dbReference type="NCBI Taxonomy" id="13708"/>
    <lineage>
        <taxon>Eukaryota</taxon>
        <taxon>Viridiplantae</taxon>
        <taxon>Streptophyta</taxon>
        <taxon>Embryophyta</taxon>
        <taxon>Tracheophyta</taxon>
        <taxon>Spermatophyta</taxon>
        <taxon>Magnoliopsida</taxon>
        <taxon>eudicotyledons</taxon>
        <taxon>Gunneridae</taxon>
        <taxon>Pentapetalae</taxon>
        <taxon>asterids</taxon>
        <taxon>campanulids</taxon>
        <taxon>Asterales</taxon>
        <taxon>Asteraceae</taxon>
        <taxon>Asteroideae</taxon>
        <taxon>Heliantheae alliance</taxon>
        <taxon>Tageteae</taxon>
        <taxon>Tagetes</taxon>
    </lineage>
</organism>
<dbReference type="AlphaFoldDB" id="A0AAD8KI76"/>
<keyword evidence="2 7" id="KW-0349">Heme</keyword>
<accession>A0AAD8KI76</accession>
<evidence type="ECO:0000256" key="9">
    <source>
        <dbReference type="SAM" id="SignalP"/>
    </source>
</evidence>
<dbReference type="EMBL" id="JAUHHV010000005">
    <property type="protein sequence ID" value="KAK1423395.1"/>
    <property type="molecule type" value="Genomic_DNA"/>
</dbReference>
<protein>
    <recommendedName>
        <fullName evidence="12">Cytochrome P450</fullName>
    </recommendedName>
</protein>
<sequence length="495" mass="55544">MELILIVVLLLLSHILIRATFAVFGIGEPKNLPPGPTRLPIIGNLHLLGNKPNRSLVKLAETHGPIMSLKLGHITTIVISSSTAAKEVLQKQDLAFSARHIPDAVTARNHAQHAVVWLPVGTEWRIIRRILNTNIFSNNSLEAKQHLRSQKVEELIAYCRKTSLSNDYVDIGRAAFRTSLNLLSNTIFSKDLVDPNEDSGKEFKDVIKNIAEDVAKPNVVDFFPVLKKIDPQGIRRKVDRHFGKVLEIFDELIQERLRNGTSNEGDVLDVCLKFIQQNTNDFNQTHMKSLFLDLFAAGTDTTSNTLEWAMAEILSNLHTMIKAKEELNEVIGKGKIVKEEDVLRLPYLSCIVKETLRLHPPVPLLISRKVIKQVNLNGYTIPENSQVLVNAWAIGRDPTVWSDSLKFKPERFLDSELDFRGGDFNLIPFGAGRRMCPGLPLAIRMIPMMLGSLLNNFDWKLDPKIQQEGLDMSEKFGITLSMANPLCVAPVPLNN</sequence>
<gene>
    <name evidence="10" type="ORF">QVD17_18697</name>
</gene>
<dbReference type="InterPro" id="IPR017972">
    <property type="entry name" value="Cyt_P450_CS"/>
</dbReference>
<comment type="caution">
    <text evidence="10">The sequence shown here is derived from an EMBL/GenBank/DDBJ whole genome shotgun (WGS) entry which is preliminary data.</text>
</comment>
<dbReference type="Proteomes" id="UP001229421">
    <property type="component" value="Unassembled WGS sequence"/>
</dbReference>
<keyword evidence="4 8" id="KW-0560">Oxidoreductase</keyword>
<dbReference type="InterPro" id="IPR001128">
    <property type="entry name" value="Cyt_P450"/>
</dbReference>
<dbReference type="GO" id="GO:0005506">
    <property type="term" value="F:iron ion binding"/>
    <property type="evidence" value="ECO:0007669"/>
    <property type="project" value="InterPro"/>
</dbReference>
<dbReference type="FunFam" id="1.10.630.10:FF:000007">
    <property type="entry name" value="Cytochrome P450 76C4"/>
    <property type="match status" value="1"/>
</dbReference>
<feature type="chain" id="PRO_5042083839" description="Cytochrome P450" evidence="9">
    <location>
        <begin position="23"/>
        <end position="495"/>
    </location>
</feature>
<comment type="similarity">
    <text evidence="1 8">Belongs to the cytochrome P450 family.</text>
</comment>
<evidence type="ECO:0000313" key="11">
    <source>
        <dbReference type="Proteomes" id="UP001229421"/>
    </source>
</evidence>
<dbReference type="Pfam" id="PF00067">
    <property type="entry name" value="p450"/>
    <property type="match status" value="1"/>
</dbReference>
<keyword evidence="5 7" id="KW-0408">Iron</keyword>
<evidence type="ECO:0000256" key="4">
    <source>
        <dbReference type="ARBA" id="ARBA00023002"/>
    </source>
</evidence>
<dbReference type="PANTHER" id="PTHR47950:SF4">
    <property type="entry name" value="GERANIOL 8-HYDROXYLASE-LIKE"/>
    <property type="match status" value="1"/>
</dbReference>
<evidence type="ECO:0008006" key="12">
    <source>
        <dbReference type="Google" id="ProtNLM"/>
    </source>
</evidence>
<dbReference type="GO" id="GO:0020037">
    <property type="term" value="F:heme binding"/>
    <property type="evidence" value="ECO:0007669"/>
    <property type="project" value="InterPro"/>
</dbReference>
<dbReference type="InterPro" id="IPR002401">
    <property type="entry name" value="Cyt_P450_E_grp-I"/>
</dbReference>
<keyword evidence="3 7" id="KW-0479">Metal-binding</keyword>
<keyword evidence="9" id="KW-0732">Signal</keyword>
<dbReference type="CDD" id="cd11073">
    <property type="entry name" value="CYP76-like"/>
    <property type="match status" value="1"/>
</dbReference>
<dbReference type="PRINTS" id="PR00463">
    <property type="entry name" value="EP450I"/>
</dbReference>
<reference evidence="10" key="1">
    <citation type="journal article" date="2023" name="bioRxiv">
        <title>Improved chromosome-level genome assembly for marigold (Tagetes erecta).</title>
        <authorList>
            <person name="Jiang F."/>
            <person name="Yuan L."/>
            <person name="Wang S."/>
            <person name="Wang H."/>
            <person name="Xu D."/>
            <person name="Wang A."/>
            <person name="Fan W."/>
        </authorList>
    </citation>
    <scope>NUCLEOTIDE SEQUENCE</scope>
    <source>
        <strain evidence="10">WSJ</strain>
        <tissue evidence="10">Leaf</tissue>
    </source>
</reference>
<keyword evidence="6 8" id="KW-0503">Monooxygenase</keyword>
<dbReference type="PRINTS" id="PR00385">
    <property type="entry name" value="P450"/>
</dbReference>
<dbReference type="InterPro" id="IPR036396">
    <property type="entry name" value="Cyt_P450_sf"/>
</dbReference>
<evidence type="ECO:0000256" key="3">
    <source>
        <dbReference type="ARBA" id="ARBA00022723"/>
    </source>
</evidence>
<dbReference type="SUPFAM" id="SSF48264">
    <property type="entry name" value="Cytochrome P450"/>
    <property type="match status" value="1"/>
</dbReference>
<evidence type="ECO:0000256" key="8">
    <source>
        <dbReference type="RuleBase" id="RU000461"/>
    </source>
</evidence>
<dbReference type="GO" id="GO:0004497">
    <property type="term" value="F:monooxygenase activity"/>
    <property type="evidence" value="ECO:0007669"/>
    <property type="project" value="UniProtKB-KW"/>
</dbReference>
<evidence type="ECO:0000256" key="2">
    <source>
        <dbReference type="ARBA" id="ARBA00022617"/>
    </source>
</evidence>
<dbReference type="GO" id="GO:0016705">
    <property type="term" value="F:oxidoreductase activity, acting on paired donors, with incorporation or reduction of molecular oxygen"/>
    <property type="evidence" value="ECO:0007669"/>
    <property type="project" value="InterPro"/>
</dbReference>
<feature type="signal peptide" evidence="9">
    <location>
        <begin position="1"/>
        <end position="22"/>
    </location>
</feature>
<evidence type="ECO:0000256" key="5">
    <source>
        <dbReference type="ARBA" id="ARBA00023004"/>
    </source>
</evidence>